<keyword evidence="4" id="KW-1185">Reference proteome</keyword>
<feature type="region of interest" description="Disordered" evidence="1">
    <location>
        <begin position="424"/>
        <end position="451"/>
    </location>
</feature>
<evidence type="ECO:0000256" key="2">
    <source>
        <dbReference type="SAM" id="Phobius"/>
    </source>
</evidence>
<dbReference type="EMBL" id="BAAALD010000163">
    <property type="protein sequence ID" value="GAA1126642.1"/>
    <property type="molecule type" value="Genomic_DNA"/>
</dbReference>
<feature type="transmembrane region" description="Helical" evidence="2">
    <location>
        <begin position="32"/>
        <end position="55"/>
    </location>
</feature>
<dbReference type="NCBIfam" id="NF038391">
    <property type="entry name" value="streptophobe"/>
    <property type="match status" value="1"/>
</dbReference>
<dbReference type="Proteomes" id="UP001499987">
    <property type="component" value="Unassembled WGS sequence"/>
</dbReference>
<feature type="transmembrane region" description="Helical" evidence="2">
    <location>
        <begin position="322"/>
        <end position="341"/>
    </location>
</feature>
<feature type="transmembrane region" description="Helical" evidence="2">
    <location>
        <begin position="225"/>
        <end position="246"/>
    </location>
</feature>
<feature type="transmembrane region" description="Helical" evidence="2">
    <location>
        <begin position="258"/>
        <end position="281"/>
    </location>
</feature>
<evidence type="ECO:0000313" key="3">
    <source>
        <dbReference type="EMBL" id="GAA1126642.1"/>
    </source>
</evidence>
<feature type="region of interest" description="Disordered" evidence="1">
    <location>
        <begin position="1"/>
        <end position="22"/>
    </location>
</feature>
<keyword evidence="2" id="KW-0812">Transmembrane</keyword>
<keyword evidence="2" id="KW-0472">Membrane</keyword>
<feature type="transmembrane region" description="Helical" evidence="2">
    <location>
        <begin position="397"/>
        <end position="421"/>
    </location>
</feature>
<proteinExistence type="predicted"/>
<reference evidence="4" key="1">
    <citation type="journal article" date="2019" name="Int. J. Syst. Evol. Microbiol.">
        <title>The Global Catalogue of Microorganisms (GCM) 10K type strain sequencing project: providing services to taxonomists for standard genome sequencing and annotation.</title>
        <authorList>
            <consortium name="The Broad Institute Genomics Platform"/>
            <consortium name="The Broad Institute Genome Sequencing Center for Infectious Disease"/>
            <person name="Wu L."/>
            <person name="Ma J."/>
        </authorList>
    </citation>
    <scope>NUCLEOTIDE SEQUENCE [LARGE SCALE GENOMIC DNA]</scope>
    <source>
        <strain evidence="4">JCM 13002</strain>
    </source>
</reference>
<accession>A0ABP4ER12</accession>
<name>A0ABP4ER12_9ACTN</name>
<protein>
    <submittedName>
        <fullName evidence="3">Streptophobe family protein</fullName>
    </submittedName>
</protein>
<keyword evidence="2" id="KW-1133">Transmembrane helix</keyword>
<evidence type="ECO:0000313" key="4">
    <source>
        <dbReference type="Proteomes" id="UP001499987"/>
    </source>
</evidence>
<evidence type="ECO:0000256" key="1">
    <source>
        <dbReference type="SAM" id="MobiDB-lite"/>
    </source>
</evidence>
<feature type="transmembrane region" description="Helical" evidence="2">
    <location>
        <begin position="61"/>
        <end position="82"/>
    </location>
</feature>
<feature type="transmembrane region" description="Helical" evidence="2">
    <location>
        <begin position="187"/>
        <end position="205"/>
    </location>
</feature>
<comment type="caution">
    <text evidence="3">The sequence shown here is derived from an EMBL/GenBank/DDBJ whole genome shotgun (WGS) entry which is preliminary data.</text>
</comment>
<gene>
    <name evidence="3" type="ORF">GCM10009663_76100</name>
</gene>
<sequence>MRTSSGPGARTSDGPAARSGGAAGELRHWGEALTAVVAAVAAMLAVAAIGLYFAGANDLPSGGYGSVVAATVLMACGASARVEGGAAFVAGAKGGIEAVPLSVSLTGALLVGWLFLRPMRLHATVSGRELLARVGRVAVLWALALLLLSVPAEKSFVVSTGEPLIDELGGLVGASPTVGFAVDTGRAVGLGLVWLAVVLLLALAVSRRTPLPLPLLRFHTAVRPAAHAVLTLLLVYVALALPAGLVEAAVGGHARQTLAVVFLGLPNLAWLALGIGMGGAWHGHVAGTLGLPMPQPLAGVLQQNQDVRLDAATLTDQDSRTWLLVALAVVALLFTGLGMAMHAPPGIKAWRHAVHLAVALAVAMLLIGVLTRISAAYGLTLLGFGGSGAAVLEPDLLVLVAVGAVWGAVAGLLGGLTAARVRRDTAPAARRPAEPGDGGPDASGAQSRSVP</sequence>
<feature type="transmembrane region" description="Helical" evidence="2">
    <location>
        <begin position="353"/>
        <end position="377"/>
    </location>
</feature>
<dbReference type="InterPro" id="IPR047724">
    <property type="entry name" value="Streptophobe"/>
</dbReference>
<organism evidence="3 4">
    <name type="scientific">Kitasatospora arboriphila</name>
    <dbReference type="NCBI Taxonomy" id="258052"/>
    <lineage>
        <taxon>Bacteria</taxon>
        <taxon>Bacillati</taxon>
        <taxon>Actinomycetota</taxon>
        <taxon>Actinomycetes</taxon>
        <taxon>Kitasatosporales</taxon>
        <taxon>Streptomycetaceae</taxon>
        <taxon>Kitasatospora</taxon>
    </lineage>
</organism>
<dbReference type="RefSeq" id="WP_344628348.1">
    <property type="nucleotide sequence ID" value="NZ_BAAALD010000163.1"/>
</dbReference>
<feature type="transmembrane region" description="Helical" evidence="2">
    <location>
        <begin position="94"/>
        <end position="115"/>
    </location>
</feature>